<dbReference type="PROSITE" id="PS50082">
    <property type="entry name" value="WD_REPEATS_2"/>
    <property type="match status" value="1"/>
</dbReference>
<dbReference type="GO" id="GO:0034058">
    <property type="term" value="P:endosomal vesicle fusion"/>
    <property type="evidence" value="ECO:0007669"/>
    <property type="project" value="TreeGrafter"/>
</dbReference>
<dbReference type="InterPro" id="IPR056939">
    <property type="entry name" value="Znf_RING_Vps8"/>
</dbReference>
<comment type="function">
    <text evidence="7">Plays a role in vesicle-mediated protein trafficking of the endocytic membrane transport pathway. Believed to act as a component of the putative CORVET endosomal tethering complexes which is proposed to be involved in the Rab5-to-Rab7 endosome conversion probably implicating MON1A/B, and via binding SNAREs and SNARE complexes to mediate tethering and docking events during SNARE-mediated membrane fusion. The CORVET complex is proposed to function as a Rab5 effector to mediate early endosome fusion probably in specific endosome subpopulations. Functions predominantly in APPL1-containing endosomes.</text>
</comment>
<dbReference type="PROSITE" id="PS50089">
    <property type="entry name" value="ZF_RING_2"/>
    <property type="match status" value="1"/>
</dbReference>
<keyword evidence="2" id="KW-0597">Phosphoprotein</keyword>
<dbReference type="AlphaFoldDB" id="A0A8C3TFZ7"/>
<evidence type="ECO:0000256" key="5">
    <source>
        <dbReference type="ARBA" id="ARBA00022771"/>
    </source>
</evidence>
<dbReference type="InterPro" id="IPR001680">
    <property type="entry name" value="WD40_rpt"/>
</dbReference>
<dbReference type="FunFam" id="2.130.10.10:FF:000162">
    <property type="entry name" value="vacuolar protein sorting-associated protein 8 homolog"/>
    <property type="match status" value="1"/>
</dbReference>
<evidence type="ECO:0000256" key="6">
    <source>
        <dbReference type="ARBA" id="ARBA00022833"/>
    </source>
</evidence>
<accession>A0A8C3TFZ7</accession>
<evidence type="ECO:0000256" key="9">
    <source>
        <dbReference type="PROSITE-ProRule" id="PRU00175"/>
    </source>
</evidence>
<evidence type="ECO:0000256" key="1">
    <source>
        <dbReference type="ARBA" id="ARBA00009422"/>
    </source>
</evidence>
<dbReference type="GO" id="GO:0005770">
    <property type="term" value="C:late endosome"/>
    <property type="evidence" value="ECO:0007669"/>
    <property type="project" value="TreeGrafter"/>
</dbReference>
<feature type="repeat" description="WD" evidence="10">
    <location>
        <begin position="147"/>
        <end position="188"/>
    </location>
</feature>
<dbReference type="GO" id="GO:0033263">
    <property type="term" value="C:CORVET complex"/>
    <property type="evidence" value="ECO:0007669"/>
    <property type="project" value="TreeGrafter"/>
</dbReference>
<dbReference type="GO" id="GO:0030897">
    <property type="term" value="C:HOPS complex"/>
    <property type="evidence" value="ECO:0007669"/>
    <property type="project" value="TreeGrafter"/>
</dbReference>
<dbReference type="Gene3D" id="3.30.40.10">
    <property type="entry name" value="Zinc/RING finger domain, C3HC4 (zinc finger)"/>
    <property type="match status" value="1"/>
</dbReference>
<dbReference type="PANTHER" id="PTHR12616:SF8">
    <property type="entry name" value="VACUOLAR PROTEIN SORTING-ASSOCIATED PROTEIN 8 HOMOLOG"/>
    <property type="match status" value="1"/>
</dbReference>
<dbReference type="SUPFAM" id="SSF50978">
    <property type="entry name" value="WD40 repeat-like"/>
    <property type="match status" value="1"/>
</dbReference>
<dbReference type="Pfam" id="PF12816">
    <property type="entry name" value="TPR_Vps8"/>
    <property type="match status" value="1"/>
</dbReference>
<evidence type="ECO:0000256" key="11">
    <source>
        <dbReference type="SAM" id="MobiDB-lite"/>
    </source>
</evidence>
<keyword evidence="5 9" id="KW-0863">Zinc-finger</keyword>
<evidence type="ECO:0000256" key="7">
    <source>
        <dbReference type="ARBA" id="ARBA00059958"/>
    </source>
</evidence>
<keyword evidence="3 10" id="KW-0853">WD repeat</keyword>
<feature type="domain" description="RING-type" evidence="12">
    <location>
        <begin position="1087"/>
        <end position="1139"/>
    </location>
</feature>
<evidence type="ECO:0000256" key="4">
    <source>
        <dbReference type="ARBA" id="ARBA00022723"/>
    </source>
</evidence>
<reference evidence="13" key="1">
    <citation type="submission" date="2025-08" db="UniProtKB">
        <authorList>
            <consortium name="Ensembl"/>
        </authorList>
    </citation>
    <scope>IDENTIFICATION</scope>
</reference>
<reference evidence="13" key="2">
    <citation type="submission" date="2025-09" db="UniProtKB">
        <authorList>
            <consortium name="Ensembl"/>
        </authorList>
    </citation>
    <scope>IDENTIFICATION</scope>
</reference>
<dbReference type="InterPro" id="IPR001841">
    <property type="entry name" value="Znf_RING"/>
</dbReference>
<organism evidence="13 14">
    <name type="scientific">Chelydra serpentina</name>
    <name type="common">Snapping turtle</name>
    <name type="synonym">Testudo serpentina</name>
    <dbReference type="NCBI Taxonomy" id="8475"/>
    <lineage>
        <taxon>Eukaryota</taxon>
        <taxon>Metazoa</taxon>
        <taxon>Chordata</taxon>
        <taxon>Craniata</taxon>
        <taxon>Vertebrata</taxon>
        <taxon>Euteleostomi</taxon>
        <taxon>Archelosauria</taxon>
        <taxon>Testudinata</taxon>
        <taxon>Testudines</taxon>
        <taxon>Cryptodira</taxon>
        <taxon>Durocryptodira</taxon>
        <taxon>Americhelydia</taxon>
        <taxon>Chelydroidea</taxon>
        <taxon>Chelydridae</taxon>
        <taxon>Chelydra</taxon>
    </lineage>
</organism>
<dbReference type="InterPro" id="IPR015943">
    <property type="entry name" value="WD40/YVTN_repeat-like_dom_sf"/>
</dbReference>
<dbReference type="SMART" id="SM00184">
    <property type="entry name" value="RING"/>
    <property type="match status" value="1"/>
</dbReference>
<evidence type="ECO:0000256" key="10">
    <source>
        <dbReference type="PROSITE-ProRule" id="PRU00221"/>
    </source>
</evidence>
<dbReference type="PANTHER" id="PTHR12616">
    <property type="entry name" value="VACUOLAR PROTEIN SORTING VPS41"/>
    <property type="match status" value="1"/>
</dbReference>
<dbReference type="Gene3D" id="2.130.10.10">
    <property type="entry name" value="YVTN repeat-like/Quinoprotein amine dehydrogenase"/>
    <property type="match status" value="1"/>
</dbReference>
<keyword evidence="6" id="KW-0862">Zinc</keyword>
<dbReference type="GO" id="GO:0008270">
    <property type="term" value="F:zinc ion binding"/>
    <property type="evidence" value="ECO:0007669"/>
    <property type="project" value="UniProtKB-KW"/>
</dbReference>
<dbReference type="InterPro" id="IPR013083">
    <property type="entry name" value="Znf_RING/FYVE/PHD"/>
</dbReference>
<dbReference type="Proteomes" id="UP000694403">
    <property type="component" value="Unplaced"/>
</dbReference>
<proteinExistence type="inferred from homology"/>
<name>A0A8C3TFZ7_CHESE</name>
<sequence length="1244" mass="140316">EGTVEPQSYEHLGNGDDKEFDIPQVDTPPTLESILNETDDEEESFVLEDPSLLNIDNIDTHSYDTSSLASSDSGDRTHLKRKKKLLDSFSLHGSVVRLSLLKGISAQIVSAAVSAASSLIAVGTSHGLALIFDPNQALRLCLGSTAVGAQYGAISALSINNDCSRLLCGFAKGQITMWDLASGKLLRSITDAHPPGTAILHIKFTDDPTLAICNDSGGSVFELSFKRVMGVRTCESRCLFSGSKGEVCCIEPLHAKTELRDHPITQYSLLAMASLTKILVIGLKPSLKVWMTFPYGRMDPSSVPLLAWHFVAVQNSVNPMLAFCRGDVVHFLLVKRDDSGAIHVTKQKQLHLHYDLINFTWINSRTVVLLDSVEKLHVIDRQTQEELETIEISEVQLVYNSSHFKSLATGGNVSQALALVGEKACYQSISSCGGQIFYLGTKSVHVMMIRSWRERVDHLLKQDCLTEALALAWSFHEGKAKAVVGLSGDANKRKAVIADRMVEILFHYADRTLKKCPDQGKIQVMEQHFQDMVPVTVDYCLLLQRTDLLFSQMYDKLSENSVAKGVFLECLEPYILSDKLMGMTAQVMKDLLLHYQDKNLMEDMEACIVHMDITSLDIQQVVLLCWENHLYDAMIYVYNSGMNDFISPMETFSVFLDEKVVMGNKLLVYISCCLAGRAYPLGDIPEDLVPLVKNQVFEFLIRLHSAEASADEEVYPYVRTLLHFDTREFLNVLALTFEDFKNDKQAVEYQQRIVDILLKVMVENSDFTPSQVGCLFTFLARQLAKPNNTLFVNRTLFDQVLEFLCSPDDDSRHSERQQVLLELLQVGGIVQFEENRLIPMAEKAEFYQICEFMYEREHLYDKIIDCYLRDPVRKEEVFNYIHNILSIPGYSAEEKQSVWQKAMKHIEELLLLSPNKAADLIATHFDDQIEGIIKNLQDMLQISPCVTEQFIELLCHYSPDQVLETLQVLEFYRLEETIQVRLVHGECSSKFGQVLVKDIEDTLVKTIALCQRNSHSLNQQQKSSIFIYGRGKLGEIQGLVLGMLDTFNYEQTLLETTTNLLNHDLHWSLCNLRASITKGLNPKQDYCCICLQQYKRRQEMADEIIVFSCGHLYHSVCLLSKECGIETKGQMRWTCYKCNSSNKGGKLSENFSELKKGNGASLAQVRFMGGSESLLDSQQIQAFDQLCRLYRGTSRLALLTELSRTRGGEKHGLLNVSQGDPALNSVFQNENFQLHLTPPPLTEE</sequence>
<evidence type="ECO:0000259" key="12">
    <source>
        <dbReference type="PROSITE" id="PS50089"/>
    </source>
</evidence>
<dbReference type="GO" id="GO:0005769">
    <property type="term" value="C:early endosome"/>
    <property type="evidence" value="ECO:0007669"/>
    <property type="project" value="TreeGrafter"/>
</dbReference>
<evidence type="ECO:0000256" key="2">
    <source>
        <dbReference type="ARBA" id="ARBA00022553"/>
    </source>
</evidence>
<dbReference type="GO" id="GO:0006623">
    <property type="term" value="P:protein targeting to vacuole"/>
    <property type="evidence" value="ECO:0007669"/>
    <property type="project" value="InterPro"/>
</dbReference>
<dbReference type="SUPFAM" id="SSF57850">
    <property type="entry name" value="RING/U-box"/>
    <property type="match status" value="1"/>
</dbReference>
<keyword evidence="14" id="KW-1185">Reference proteome</keyword>
<dbReference type="Pfam" id="PF23410">
    <property type="entry name" value="Beta-prop_VPS8"/>
    <property type="match status" value="1"/>
</dbReference>
<feature type="region of interest" description="Disordered" evidence="11">
    <location>
        <begin position="1"/>
        <end position="24"/>
    </location>
</feature>
<dbReference type="Pfam" id="PF23412">
    <property type="entry name" value="zf_RING_Vps8"/>
    <property type="match status" value="1"/>
</dbReference>
<dbReference type="InterPro" id="IPR045111">
    <property type="entry name" value="Vps41/Vps8"/>
</dbReference>
<dbReference type="Ensembl" id="ENSCSRT00000028939.1">
    <property type="protein sequence ID" value="ENSCSRP00000027800.1"/>
    <property type="gene ID" value="ENSCSRG00000019998.1"/>
</dbReference>
<keyword evidence="4" id="KW-0479">Metal-binding</keyword>
<dbReference type="InterPro" id="IPR025941">
    <property type="entry name" value="Vps8_central_dom"/>
</dbReference>
<dbReference type="CDD" id="cd16687">
    <property type="entry name" value="RING-H2_Vps8"/>
    <property type="match status" value="1"/>
</dbReference>
<evidence type="ECO:0000313" key="14">
    <source>
        <dbReference type="Proteomes" id="UP000694403"/>
    </source>
</evidence>
<protein>
    <recommendedName>
        <fullName evidence="8">Vacuolar protein sorting-associated protein 8 homolog</fullName>
    </recommendedName>
</protein>
<evidence type="ECO:0000256" key="8">
    <source>
        <dbReference type="ARBA" id="ARBA00069614"/>
    </source>
</evidence>
<evidence type="ECO:0000313" key="13">
    <source>
        <dbReference type="Ensembl" id="ENSCSRP00000027800.1"/>
    </source>
</evidence>
<comment type="similarity">
    <text evidence="1">Belongs to the VPS8 family.</text>
</comment>
<dbReference type="InterPro" id="IPR036322">
    <property type="entry name" value="WD40_repeat_dom_sf"/>
</dbReference>
<evidence type="ECO:0000256" key="3">
    <source>
        <dbReference type="ARBA" id="ARBA00022574"/>
    </source>
</evidence>